<proteinExistence type="predicted"/>
<evidence type="ECO:0000313" key="2">
    <source>
        <dbReference type="EMBL" id="KAH8697776.1"/>
    </source>
</evidence>
<feature type="region of interest" description="Disordered" evidence="1">
    <location>
        <begin position="363"/>
        <end position="382"/>
    </location>
</feature>
<evidence type="ECO:0000313" key="3">
    <source>
        <dbReference type="Proteomes" id="UP001201262"/>
    </source>
</evidence>
<dbReference type="AlphaFoldDB" id="A0AAD4KVR2"/>
<dbReference type="PANTHER" id="PTHR37490">
    <property type="entry name" value="EXPRESSED PROTEIN"/>
    <property type="match status" value="1"/>
</dbReference>
<dbReference type="Pfam" id="PF11913">
    <property type="entry name" value="DUF3431"/>
    <property type="match status" value="1"/>
</dbReference>
<dbReference type="Proteomes" id="UP001201262">
    <property type="component" value="Unassembled WGS sequence"/>
</dbReference>
<sequence>MVLRHMSRVSPASGRRRLRPLMLALMVVCGIYWLATSSKSSSPSSISSTSIRASANERLSAPNSRSAHDGQKLGIQVPVSAPRPSSRATTLRKDLVVASMKGDNTSWLYDSLPDWNKNVYVVDDEDAELTVVKNKGRESMVYLSYIIDNYDHLPEYMLFIHSQRYQWHNDDPYYDGVPMINRFQTPYLELAGYVNLRCAWVLGCPEEIHPLTDSDLDVVHAGPYYMNGFKELFPGVKVPDAVGVSCCAQFGVAKWKILERPKKDYQRYKKWLLETELDDATSGRIMEYSWHSECRFLYFTISTNINTVSVIFGMDPIHCPDARACYCNVWGLCNLDCSQEECEDRYMLPPFSNLPEGWPYIGWDGEPQDPTERDVPQSVFYD</sequence>
<evidence type="ECO:0000256" key="1">
    <source>
        <dbReference type="SAM" id="MobiDB-lite"/>
    </source>
</evidence>
<gene>
    <name evidence="2" type="ORF">BGW36DRAFT_174966</name>
</gene>
<dbReference type="PANTHER" id="PTHR37490:SF3">
    <property type="entry name" value="DUF3431 DOMAIN CONTAINING PROTEIN"/>
    <property type="match status" value="1"/>
</dbReference>
<protein>
    <submittedName>
        <fullName evidence="2">Uncharacterized protein</fullName>
    </submittedName>
</protein>
<reference evidence="2" key="1">
    <citation type="submission" date="2021-12" db="EMBL/GenBank/DDBJ databases">
        <title>Convergent genome expansion in fungi linked to evolution of root-endophyte symbiosis.</title>
        <authorList>
            <consortium name="DOE Joint Genome Institute"/>
            <person name="Ke Y.-H."/>
            <person name="Bonito G."/>
            <person name="Liao H.-L."/>
            <person name="Looney B."/>
            <person name="Rojas-Flechas A."/>
            <person name="Nash J."/>
            <person name="Hameed K."/>
            <person name="Schadt C."/>
            <person name="Martin F."/>
            <person name="Crous P.W."/>
            <person name="Miettinen O."/>
            <person name="Magnuson J.K."/>
            <person name="Labbe J."/>
            <person name="Jacobson D."/>
            <person name="Doktycz M.J."/>
            <person name="Veneault-Fourrey C."/>
            <person name="Kuo A."/>
            <person name="Mondo S."/>
            <person name="Calhoun S."/>
            <person name="Riley R."/>
            <person name="Ohm R."/>
            <person name="LaButti K."/>
            <person name="Andreopoulos B."/>
            <person name="Pangilinan J."/>
            <person name="Nolan M."/>
            <person name="Tritt A."/>
            <person name="Clum A."/>
            <person name="Lipzen A."/>
            <person name="Daum C."/>
            <person name="Barry K."/>
            <person name="Grigoriev I.V."/>
            <person name="Vilgalys R."/>
        </authorList>
    </citation>
    <scope>NUCLEOTIDE SEQUENCE</scope>
    <source>
        <strain evidence="2">PMI_201</strain>
    </source>
</reference>
<accession>A0AAD4KVR2</accession>
<comment type="caution">
    <text evidence="2">The sequence shown here is derived from an EMBL/GenBank/DDBJ whole genome shotgun (WGS) entry which is preliminary data.</text>
</comment>
<dbReference type="EMBL" id="JAJTJA010000006">
    <property type="protein sequence ID" value="KAH8697776.1"/>
    <property type="molecule type" value="Genomic_DNA"/>
</dbReference>
<dbReference type="RefSeq" id="XP_046072477.1">
    <property type="nucleotide sequence ID" value="XM_046209677.1"/>
</dbReference>
<dbReference type="GeneID" id="70239964"/>
<organism evidence="2 3">
    <name type="scientific">Talaromyces proteolyticus</name>
    <dbReference type="NCBI Taxonomy" id="1131652"/>
    <lineage>
        <taxon>Eukaryota</taxon>
        <taxon>Fungi</taxon>
        <taxon>Dikarya</taxon>
        <taxon>Ascomycota</taxon>
        <taxon>Pezizomycotina</taxon>
        <taxon>Eurotiomycetes</taxon>
        <taxon>Eurotiomycetidae</taxon>
        <taxon>Eurotiales</taxon>
        <taxon>Trichocomaceae</taxon>
        <taxon>Talaromyces</taxon>
        <taxon>Talaromyces sect. Bacilispori</taxon>
    </lineage>
</organism>
<feature type="region of interest" description="Disordered" evidence="1">
    <location>
        <begin position="57"/>
        <end position="86"/>
    </location>
</feature>
<name>A0AAD4KVR2_9EURO</name>
<keyword evidence="3" id="KW-1185">Reference proteome</keyword>
<dbReference type="InterPro" id="IPR021838">
    <property type="entry name" value="DUF3431"/>
</dbReference>